<evidence type="ECO:0000256" key="10">
    <source>
        <dbReference type="ARBA" id="ARBA00022679"/>
    </source>
</evidence>
<evidence type="ECO:0000256" key="7">
    <source>
        <dbReference type="ARBA" id="ARBA00019373"/>
    </source>
</evidence>
<feature type="transmembrane region" description="Helical" evidence="19">
    <location>
        <begin position="134"/>
        <end position="155"/>
    </location>
</feature>
<feature type="transmembrane region" description="Helical" evidence="19">
    <location>
        <begin position="76"/>
        <end position="95"/>
    </location>
</feature>
<evidence type="ECO:0000256" key="15">
    <source>
        <dbReference type="ARBA" id="ARBA00023136"/>
    </source>
</evidence>
<accession>A0A2P4EYU1</accession>
<keyword evidence="21" id="KW-1185">Reference proteome</keyword>
<dbReference type="PANTHER" id="PTHR46382:SF1">
    <property type="entry name" value="PHOSPHATIDATE CYTIDYLYLTRANSFERASE"/>
    <property type="match status" value="1"/>
</dbReference>
<dbReference type="PANTHER" id="PTHR46382">
    <property type="entry name" value="PHOSPHATIDATE CYTIDYLYLTRANSFERASE"/>
    <property type="match status" value="1"/>
</dbReference>
<comment type="pathway">
    <text evidence="4">Lipid metabolism.</text>
</comment>
<keyword evidence="13 19" id="KW-1133">Transmembrane helix</keyword>
<evidence type="ECO:0000256" key="12">
    <source>
        <dbReference type="ARBA" id="ARBA00022695"/>
    </source>
</evidence>
<dbReference type="GO" id="GO:0005886">
    <property type="term" value="C:plasma membrane"/>
    <property type="evidence" value="ECO:0007669"/>
    <property type="project" value="UniProtKB-SubCell"/>
</dbReference>
<evidence type="ECO:0000256" key="19">
    <source>
        <dbReference type="SAM" id="Phobius"/>
    </source>
</evidence>
<comment type="pathway">
    <text evidence="3 18">Phospholipid metabolism; CDP-diacylglycerol biosynthesis; CDP-diacylglycerol from sn-glycerol 3-phosphate: step 3/3.</text>
</comment>
<keyword evidence="17" id="KW-1208">Phospholipid metabolism</keyword>
<evidence type="ECO:0000256" key="5">
    <source>
        <dbReference type="ARBA" id="ARBA00010185"/>
    </source>
</evidence>
<protein>
    <recommendedName>
        <fullName evidence="7 18">Phosphatidate cytidylyltransferase</fullName>
        <ecNumber evidence="6 18">2.7.7.41</ecNumber>
    </recommendedName>
</protein>
<evidence type="ECO:0000256" key="18">
    <source>
        <dbReference type="RuleBase" id="RU003938"/>
    </source>
</evidence>
<evidence type="ECO:0000256" key="9">
    <source>
        <dbReference type="ARBA" id="ARBA00022516"/>
    </source>
</evidence>
<evidence type="ECO:0000256" key="16">
    <source>
        <dbReference type="ARBA" id="ARBA00023209"/>
    </source>
</evidence>
<comment type="catalytic activity">
    <reaction evidence="1 18">
        <text>a 1,2-diacyl-sn-glycero-3-phosphate + CTP + H(+) = a CDP-1,2-diacyl-sn-glycerol + diphosphate</text>
        <dbReference type="Rhea" id="RHEA:16229"/>
        <dbReference type="ChEBI" id="CHEBI:15378"/>
        <dbReference type="ChEBI" id="CHEBI:33019"/>
        <dbReference type="ChEBI" id="CHEBI:37563"/>
        <dbReference type="ChEBI" id="CHEBI:58332"/>
        <dbReference type="ChEBI" id="CHEBI:58608"/>
        <dbReference type="EC" id="2.7.7.41"/>
    </reaction>
</comment>
<evidence type="ECO:0000256" key="6">
    <source>
        <dbReference type="ARBA" id="ARBA00012487"/>
    </source>
</evidence>
<dbReference type="GO" id="GO:0016024">
    <property type="term" value="P:CDP-diacylglycerol biosynthetic process"/>
    <property type="evidence" value="ECO:0007669"/>
    <property type="project" value="UniProtKB-UniPathway"/>
</dbReference>
<dbReference type="Proteomes" id="UP000243451">
    <property type="component" value="Unassembled WGS sequence"/>
</dbReference>
<feature type="transmembrane region" description="Helical" evidence="19">
    <location>
        <begin position="201"/>
        <end position="219"/>
    </location>
</feature>
<proteinExistence type="inferred from homology"/>
<evidence type="ECO:0000256" key="13">
    <source>
        <dbReference type="ARBA" id="ARBA00022989"/>
    </source>
</evidence>
<dbReference type="OrthoDB" id="9799199at2"/>
<dbReference type="Pfam" id="PF01148">
    <property type="entry name" value="CTP_transf_1"/>
    <property type="match status" value="1"/>
</dbReference>
<keyword evidence="16" id="KW-0594">Phospholipid biosynthesis</keyword>
<name>A0A2P4EYU1_9GAMM</name>
<evidence type="ECO:0000256" key="4">
    <source>
        <dbReference type="ARBA" id="ARBA00005189"/>
    </source>
</evidence>
<comment type="similarity">
    <text evidence="5 18">Belongs to the CDS family.</text>
</comment>
<comment type="subcellular location">
    <subcellularLocation>
        <location evidence="2">Cell membrane</location>
        <topology evidence="2">Multi-pass membrane protein</topology>
    </subcellularLocation>
</comment>
<keyword evidence="9" id="KW-0444">Lipid biosynthesis</keyword>
<gene>
    <name evidence="20" type="ORF">C1949_02835</name>
</gene>
<dbReference type="RefSeq" id="WP_104736969.1">
    <property type="nucleotide sequence ID" value="NZ_BMHR01000004.1"/>
</dbReference>
<evidence type="ECO:0000256" key="1">
    <source>
        <dbReference type="ARBA" id="ARBA00001698"/>
    </source>
</evidence>
<keyword evidence="12 18" id="KW-0548">Nucleotidyltransferase</keyword>
<evidence type="ECO:0000256" key="17">
    <source>
        <dbReference type="ARBA" id="ARBA00023264"/>
    </source>
</evidence>
<evidence type="ECO:0000256" key="8">
    <source>
        <dbReference type="ARBA" id="ARBA00022475"/>
    </source>
</evidence>
<feature type="transmembrane region" description="Helical" evidence="19">
    <location>
        <begin position="107"/>
        <end position="128"/>
    </location>
</feature>
<comment type="caution">
    <text evidence="20">The sequence shown here is derived from an EMBL/GenBank/DDBJ whole genome shotgun (WGS) entry which is preliminary data.</text>
</comment>
<evidence type="ECO:0000313" key="20">
    <source>
        <dbReference type="EMBL" id="POB05642.1"/>
    </source>
</evidence>
<dbReference type="GO" id="GO:0004605">
    <property type="term" value="F:phosphatidate cytidylyltransferase activity"/>
    <property type="evidence" value="ECO:0007669"/>
    <property type="project" value="UniProtKB-EC"/>
</dbReference>
<dbReference type="EC" id="2.7.7.41" evidence="6 18"/>
<dbReference type="PROSITE" id="PS01315">
    <property type="entry name" value="CDS"/>
    <property type="match status" value="1"/>
</dbReference>
<dbReference type="InterPro" id="IPR000374">
    <property type="entry name" value="PC_trans"/>
</dbReference>
<keyword evidence="14" id="KW-0443">Lipid metabolism</keyword>
<dbReference type="UniPathway" id="UPA00557">
    <property type="reaction ID" value="UER00614"/>
</dbReference>
<evidence type="ECO:0000256" key="11">
    <source>
        <dbReference type="ARBA" id="ARBA00022692"/>
    </source>
</evidence>
<feature type="transmembrane region" description="Helical" evidence="19">
    <location>
        <begin position="12"/>
        <end position="41"/>
    </location>
</feature>
<evidence type="ECO:0000256" key="2">
    <source>
        <dbReference type="ARBA" id="ARBA00004651"/>
    </source>
</evidence>
<evidence type="ECO:0000313" key="21">
    <source>
        <dbReference type="Proteomes" id="UP000243451"/>
    </source>
</evidence>
<keyword evidence="10 18" id="KW-0808">Transferase</keyword>
<evidence type="ECO:0000256" key="3">
    <source>
        <dbReference type="ARBA" id="ARBA00005119"/>
    </source>
</evidence>
<keyword evidence="8" id="KW-1003">Cell membrane</keyword>
<feature type="transmembrane region" description="Helical" evidence="19">
    <location>
        <begin position="176"/>
        <end position="195"/>
    </location>
</feature>
<sequence>MLKQRVITGVILAVIAVSGFVGLQGAWFAAFIGAVVMLAAWEWMRLCGESRQGGRVVYAATLGLFMVGLYRDAPAIIFFVAPALVWWCMATVMILRYPNGSGLWRGSFLRQLFGLLILLPAWAGVVWLRAQEHGLWMLLGLAVLVFGADIGAYFAGKAFGRNKLLPAVSPGKTREGLLGGMLLSLSLALAAMLYLGWGLQSIVLGLAGAALVVLISVVGDLTESLFKREAGLKDSSNLLPGHGGVLDRIDSLTAAIPLYVGVWLVLGSRLA</sequence>
<dbReference type="EMBL" id="PPSK01000002">
    <property type="protein sequence ID" value="POB05642.1"/>
    <property type="molecule type" value="Genomic_DNA"/>
</dbReference>
<dbReference type="AlphaFoldDB" id="A0A2P4EYU1"/>
<reference evidence="20 21" key="1">
    <citation type="submission" date="2018-01" db="EMBL/GenBank/DDBJ databases">
        <title>Draft genome of the type strain Pseudomonas oceani DSM 100277 isolated from the deep water in Okinawa trough, northwestern Pacific Ocean.</title>
        <authorList>
            <person name="Gomila M."/>
            <person name="Mulet M."/>
            <person name="Garcia-Valdes E."/>
            <person name="Lalucat J."/>
        </authorList>
    </citation>
    <scope>NUCLEOTIDE SEQUENCE [LARGE SCALE GENOMIC DNA]</scope>
    <source>
        <strain evidence="20 21">DSM 100277</strain>
    </source>
</reference>
<keyword evidence="15 19" id="KW-0472">Membrane</keyword>
<evidence type="ECO:0000256" key="14">
    <source>
        <dbReference type="ARBA" id="ARBA00023098"/>
    </source>
</evidence>
<organism evidence="20 21">
    <name type="scientific">Halopseudomonas oceani</name>
    <dbReference type="NCBI Taxonomy" id="1708783"/>
    <lineage>
        <taxon>Bacteria</taxon>
        <taxon>Pseudomonadati</taxon>
        <taxon>Pseudomonadota</taxon>
        <taxon>Gammaproteobacteria</taxon>
        <taxon>Pseudomonadales</taxon>
        <taxon>Pseudomonadaceae</taxon>
        <taxon>Halopseudomonas</taxon>
    </lineage>
</organism>
<keyword evidence="11 18" id="KW-0812">Transmembrane</keyword>